<reference evidence="1" key="1">
    <citation type="submission" date="2022-06" db="EMBL/GenBank/DDBJ databases">
        <authorList>
            <person name="Berger JAMES D."/>
            <person name="Berger JAMES D."/>
        </authorList>
    </citation>
    <scope>NUCLEOTIDE SEQUENCE [LARGE SCALE GENOMIC DNA]</scope>
</reference>
<sequence length="54" mass="6202">MRISQGGSRCHTYSYLMHHIAPSLALTARPISNAQNRSLRAIVSQFDFFVFAFW</sequence>
<organism evidence="1 2">
    <name type="scientific">Trichobilharzia regenti</name>
    <name type="common">Nasal bird schistosome</name>
    <dbReference type="NCBI Taxonomy" id="157069"/>
    <lineage>
        <taxon>Eukaryota</taxon>
        <taxon>Metazoa</taxon>
        <taxon>Spiralia</taxon>
        <taxon>Lophotrochozoa</taxon>
        <taxon>Platyhelminthes</taxon>
        <taxon>Trematoda</taxon>
        <taxon>Digenea</taxon>
        <taxon>Strigeidida</taxon>
        <taxon>Schistosomatoidea</taxon>
        <taxon>Schistosomatidae</taxon>
        <taxon>Trichobilharzia</taxon>
    </lineage>
</organism>
<dbReference type="AlphaFoldDB" id="A0AA85J6Q9"/>
<accession>A0AA85J6Q9</accession>
<keyword evidence="1" id="KW-1185">Reference proteome</keyword>
<evidence type="ECO:0000313" key="2">
    <source>
        <dbReference type="WBParaSite" id="TREG1_130.1"/>
    </source>
</evidence>
<dbReference type="WBParaSite" id="TREG1_130.1">
    <property type="protein sequence ID" value="TREG1_130.1"/>
    <property type="gene ID" value="TREG1_130"/>
</dbReference>
<dbReference type="Proteomes" id="UP000050795">
    <property type="component" value="Unassembled WGS sequence"/>
</dbReference>
<proteinExistence type="predicted"/>
<reference evidence="2" key="2">
    <citation type="submission" date="2023-11" db="UniProtKB">
        <authorList>
            <consortium name="WormBaseParasite"/>
        </authorList>
    </citation>
    <scope>IDENTIFICATION</scope>
</reference>
<name>A0AA85J6Q9_TRIRE</name>
<protein>
    <submittedName>
        <fullName evidence="2">Uncharacterized protein</fullName>
    </submittedName>
</protein>
<evidence type="ECO:0000313" key="1">
    <source>
        <dbReference type="Proteomes" id="UP000050795"/>
    </source>
</evidence>